<dbReference type="InterPro" id="IPR019904">
    <property type="entry name" value="Peroxiredoxin_OsmC"/>
</dbReference>
<sequence length="140" mass="14835">MVRTSEAEWKGDLKGGQGTMKVGSGAYEGAYSFRSRFEEGDGTNPEELIAAAHAGCFSMALSHELAQAGFPPERVHTRARVSLEPGGGGFSITTIALETEARVPNITPEVFQEKAEGAKKNCPVSKALAAINITLQARLV</sequence>
<dbReference type="EC" id="1.11.1.15" evidence="1"/>
<organism evidence="1">
    <name type="scientific">uncultured Armatimonadetes bacterium</name>
    <dbReference type="NCBI Taxonomy" id="157466"/>
    <lineage>
        <taxon>Bacteria</taxon>
        <taxon>Bacillati</taxon>
        <taxon>Armatimonadota</taxon>
        <taxon>environmental samples</taxon>
    </lineage>
</organism>
<dbReference type="PANTHER" id="PTHR42830">
    <property type="entry name" value="OSMOTICALLY INDUCIBLE FAMILY PROTEIN"/>
    <property type="match status" value="1"/>
</dbReference>
<dbReference type="AlphaFoldDB" id="A0A6J4I7W4"/>
<dbReference type="InterPro" id="IPR003718">
    <property type="entry name" value="OsmC/Ohr_fam"/>
</dbReference>
<protein>
    <submittedName>
        <fullName evidence="1">Peroxiredoxin OsmC</fullName>
        <ecNumber evidence="1">1.11.1.15</ecNumber>
    </submittedName>
</protein>
<dbReference type="GO" id="GO:0006979">
    <property type="term" value="P:response to oxidative stress"/>
    <property type="evidence" value="ECO:0007669"/>
    <property type="project" value="InterPro"/>
</dbReference>
<dbReference type="EMBL" id="CADCTO010000197">
    <property type="protein sequence ID" value="CAA9242846.1"/>
    <property type="molecule type" value="Genomic_DNA"/>
</dbReference>
<dbReference type="NCBIfam" id="TIGR03562">
    <property type="entry name" value="osmo_induc_OsmC"/>
    <property type="match status" value="1"/>
</dbReference>
<proteinExistence type="predicted"/>
<accession>A0A6J4I7W4</accession>
<dbReference type="InterPro" id="IPR036102">
    <property type="entry name" value="OsmC/Ohrsf"/>
</dbReference>
<dbReference type="PANTHER" id="PTHR42830:SF1">
    <property type="entry name" value="OSMOTICALLY INDUCIBLE FAMILY PROTEIN"/>
    <property type="match status" value="1"/>
</dbReference>
<keyword evidence="1" id="KW-0575">Peroxidase</keyword>
<evidence type="ECO:0000313" key="1">
    <source>
        <dbReference type="EMBL" id="CAA9242846.1"/>
    </source>
</evidence>
<gene>
    <name evidence="1" type="ORF">AVDCRST_MAG63-2520</name>
</gene>
<keyword evidence="1" id="KW-0560">Oxidoreductase</keyword>
<reference evidence="1" key="1">
    <citation type="submission" date="2020-02" db="EMBL/GenBank/DDBJ databases">
        <authorList>
            <person name="Meier V. D."/>
        </authorList>
    </citation>
    <scope>NUCLEOTIDE SEQUENCE</scope>
    <source>
        <strain evidence="1">AVDCRST_MAG63</strain>
    </source>
</reference>
<name>A0A6J4I7W4_9BACT</name>
<dbReference type="GO" id="GO:0004601">
    <property type="term" value="F:peroxidase activity"/>
    <property type="evidence" value="ECO:0007669"/>
    <property type="project" value="UniProtKB-KW"/>
</dbReference>
<dbReference type="SUPFAM" id="SSF82784">
    <property type="entry name" value="OsmC-like"/>
    <property type="match status" value="1"/>
</dbReference>
<dbReference type="InterPro" id="IPR015946">
    <property type="entry name" value="KH_dom-like_a/b"/>
</dbReference>
<dbReference type="Gene3D" id="3.30.300.20">
    <property type="match status" value="1"/>
</dbReference>
<dbReference type="Pfam" id="PF02566">
    <property type="entry name" value="OsmC"/>
    <property type="match status" value="1"/>
</dbReference>
<dbReference type="InterPro" id="IPR052707">
    <property type="entry name" value="OsmC_Ohr_Peroxiredoxin"/>
</dbReference>